<dbReference type="InterPro" id="IPR007372">
    <property type="entry name" value="Lipid/polyisoprenoid-bd_YceI"/>
</dbReference>
<evidence type="ECO:0000259" key="1">
    <source>
        <dbReference type="SMART" id="SM00867"/>
    </source>
</evidence>
<dbReference type="PANTHER" id="PTHR34406">
    <property type="entry name" value="PROTEIN YCEI"/>
    <property type="match status" value="1"/>
</dbReference>
<evidence type="ECO:0000313" key="2">
    <source>
        <dbReference type="EMBL" id="QCY68775.1"/>
    </source>
</evidence>
<dbReference type="Proteomes" id="UP000309016">
    <property type="component" value="Chromosome"/>
</dbReference>
<dbReference type="Gene3D" id="2.40.128.110">
    <property type="entry name" value="Lipid/polyisoprenoid-binding, YceI-like"/>
    <property type="match status" value="1"/>
</dbReference>
<organism evidence="2 3">
    <name type="scientific">Antarcticibacterium flavum</name>
    <dbReference type="NCBI Taxonomy" id="2058175"/>
    <lineage>
        <taxon>Bacteria</taxon>
        <taxon>Pseudomonadati</taxon>
        <taxon>Bacteroidota</taxon>
        <taxon>Flavobacteriia</taxon>
        <taxon>Flavobacteriales</taxon>
        <taxon>Flavobacteriaceae</taxon>
        <taxon>Antarcticibacterium</taxon>
    </lineage>
</organism>
<keyword evidence="3" id="KW-1185">Reference proteome</keyword>
<dbReference type="PANTHER" id="PTHR34406:SF1">
    <property type="entry name" value="PROTEIN YCEI"/>
    <property type="match status" value="1"/>
</dbReference>
<dbReference type="RefSeq" id="WP_139065360.1">
    <property type="nucleotide sequence ID" value="NZ_CP040812.1"/>
</dbReference>
<dbReference type="SUPFAM" id="SSF101874">
    <property type="entry name" value="YceI-like"/>
    <property type="match status" value="1"/>
</dbReference>
<dbReference type="PROSITE" id="PS51257">
    <property type="entry name" value="PROKAR_LIPOPROTEIN"/>
    <property type="match status" value="1"/>
</dbReference>
<dbReference type="SMART" id="SM00867">
    <property type="entry name" value="YceI"/>
    <property type="match status" value="1"/>
</dbReference>
<accession>A0A5B7X0K5</accession>
<dbReference type="EMBL" id="CP040812">
    <property type="protein sequence ID" value="QCY68775.1"/>
    <property type="molecule type" value="Genomic_DNA"/>
</dbReference>
<dbReference type="InterPro" id="IPR036761">
    <property type="entry name" value="TTHA0802/YceI-like_sf"/>
</dbReference>
<dbReference type="Pfam" id="PF04264">
    <property type="entry name" value="YceI"/>
    <property type="match status" value="1"/>
</dbReference>
<dbReference type="KEGG" id="afla:FHG64_04840"/>
<protein>
    <submittedName>
        <fullName evidence="2">YceI family protein</fullName>
    </submittedName>
</protein>
<gene>
    <name evidence="2" type="ORF">FHG64_04840</name>
</gene>
<feature type="domain" description="Lipid/polyisoprenoid-binding YceI-like" evidence="1">
    <location>
        <begin position="45"/>
        <end position="220"/>
    </location>
</feature>
<sequence length="222" mass="24519">MKKTFLNVFMIAAIGMATVGCKNDNREAKTEEAREAATANAEAVEYRVDTSSSVIEWEGKKPTGTHTGTIDIAEGSFYANDSIVESGTFVIDMNSITVTDLEGEEKENLEAHLKGTVEGKEGDFFNVNEYPDARFEVTGISEENGQTMLQGNLTMRGETKNVEFPVNINQQEEGLELTSETFTIDRTKWNVNYGSKSVFDSLGDNFINDEITLTIKVKANRA</sequence>
<dbReference type="OrthoDB" id="951410at2"/>
<proteinExistence type="predicted"/>
<evidence type="ECO:0000313" key="3">
    <source>
        <dbReference type="Proteomes" id="UP000309016"/>
    </source>
</evidence>
<name>A0A5B7X0K5_9FLAO</name>
<dbReference type="AlphaFoldDB" id="A0A5B7X0K5"/>
<reference evidence="2 3" key="1">
    <citation type="submission" date="2019-06" db="EMBL/GenBank/DDBJ databases">
        <title>Complete genome sequence of Antarcticibacterium flavum KCTC 52984T from an Antarctic marine sediment.</title>
        <authorList>
            <person name="Lee Y.M."/>
            <person name="Shin S.C."/>
        </authorList>
    </citation>
    <scope>NUCLEOTIDE SEQUENCE [LARGE SCALE GENOMIC DNA]</scope>
    <source>
        <strain evidence="2 3">KCTC 52984</strain>
    </source>
</reference>